<reference evidence="1" key="1">
    <citation type="submission" date="2021-02" db="EMBL/GenBank/DDBJ databases">
        <authorList>
            <consortium name="DOE Joint Genome Institute"/>
            <person name="Ahrendt S."/>
            <person name="Looney B.P."/>
            <person name="Miyauchi S."/>
            <person name="Morin E."/>
            <person name="Drula E."/>
            <person name="Courty P.E."/>
            <person name="Chicoki N."/>
            <person name="Fauchery L."/>
            <person name="Kohler A."/>
            <person name="Kuo A."/>
            <person name="Labutti K."/>
            <person name="Pangilinan J."/>
            <person name="Lipzen A."/>
            <person name="Riley R."/>
            <person name="Andreopoulos W."/>
            <person name="He G."/>
            <person name="Johnson J."/>
            <person name="Barry K.W."/>
            <person name="Grigoriev I.V."/>
            <person name="Nagy L."/>
            <person name="Hibbett D."/>
            <person name="Henrissat B."/>
            <person name="Matheny P.B."/>
            <person name="Labbe J."/>
            <person name="Martin F."/>
        </authorList>
    </citation>
    <scope>NUCLEOTIDE SEQUENCE</scope>
    <source>
        <strain evidence="1">FP105234-sp</strain>
    </source>
</reference>
<protein>
    <submittedName>
        <fullName evidence="1">Uncharacterized protein</fullName>
    </submittedName>
</protein>
<dbReference type="EMBL" id="MU276506">
    <property type="protein sequence ID" value="KAI0038416.1"/>
    <property type="molecule type" value="Genomic_DNA"/>
</dbReference>
<gene>
    <name evidence="1" type="ORF">FA95DRAFT_1471622</name>
</gene>
<feature type="non-terminal residue" evidence="1">
    <location>
        <position position="1"/>
    </location>
</feature>
<evidence type="ECO:0000313" key="1">
    <source>
        <dbReference type="EMBL" id="KAI0038416.1"/>
    </source>
</evidence>
<organism evidence="1 2">
    <name type="scientific">Auriscalpium vulgare</name>
    <dbReference type="NCBI Taxonomy" id="40419"/>
    <lineage>
        <taxon>Eukaryota</taxon>
        <taxon>Fungi</taxon>
        <taxon>Dikarya</taxon>
        <taxon>Basidiomycota</taxon>
        <taxon>Agaricomycotina</taxon>
        <taxon>Agaricomycetes</taxon>
        <taxon>Russulales</taxon>
        <taxon>Auriscalpiaceae</taxon>
        <taxon>Auriscalpium</taxon>
    </lineage>
</organism>
<reference evidence="1" key="2">
    <citation type="journal article" date="2022" name="New Phytol.">
        <title>Evolutionary transition to the ectomycorrhizal habit in the genomes of a hyperdiverse lineage of mushroom-forming fungi.</title>
        <authorList>
            <person name="Looney B."/>
            <person name="Miyauchi S."/>
            <person name="Morin E."/>
            <person name="Drula E."/>
            <person name="Courty P.E."/>
            <person name="Kohler A."/>
            <person name="Kuo A."/>
            <person name="LaButti K."/>
            <person name="Pangilinan J."/>
            <person name="Lipzen A."/>
            <person name="Riley R."/>
            <person name="Andreopoulos W."/>
            <person name="He G."/>
            <person name="Johnson J."/>
            <person name="Nolan M."/>
            <person name="Tritt A."/>
            <person name="Barry K.W."/>
            <person name="Grigoriev I.V."/>
            <person name="Nagy L.G."/>
            <person name="Hibbett D."/>
            <person name="Henrissat B."/>
            <person name="Matheny P.B."/>
            <person name="Labbe J."/>
            <person name="Martin F.M."/>
        </authorList>
    </citation>
    <scope>NUCLEOTIDE SEQUENCE</scope>
    <source>
        <strain evidence="1">FP105234-sp</strain>
    </source>
</reference>
<comment type="caution">
    <text evidence="1">The sequence shown here is derived from an EMBL/GenBank/DDBJ whole genome shotgun (WGS) entry which is preliminary data.</text>
</comment>
<evidence type="ECO:0000313" key="2">
    <source>
        <dbReference type="Proteomes" id="UP000814033"/>
    </source>
</evidence>
<dbReference type="Proteomes" id="UP000814033">
    <property type="component" value="Unassembled WGS sequence"/>
</dbReference>
<accession>A0ACB8R4E6</accession>
<proteinExistence type="predicted"/>
<sequence>IQIFNGPTLLFSKTETPLITEAVPMLQELEKALVRVREADDINSVVWVAAHASVHLAQKYYYLTDECKVYRIAIGMHF</sequence>
<keyword evidence="2" id="KW-1185">Reference proteome</keyword>
<feature type="non-terminal residue" evidence="1">
    <location>
        <position position="78"/>
    </location>
</feature>
<name>A0ACB8R4E6_9AGAM</name>